<dbReference type="Gene3D" id="1.20.1540.10">
    <property type="entry name" value="Rhomboid-like"/>
    <property type="match status" value="1"/>
</dbReference>
<evidence type="ECO:0000256" key="4">
    <source>
        <dbReference type="ARBA" id="ARBA00022801"/>
    </source>
</evidence>
<evidence type="ECO:0000313" key="10">
    <source>
        <dbReference type="Proteomes" id="UP000032266"/>
    </source>
</evidence>
<reference evidence="9 10" key="1">
    <citation type="submission" date="2014-01" db="EMBL/GenBank/DDBJ databases">
        <title>Full genme sequencing of cellulolytic bacterium Gynuella sunshinyii YC6258T gen. nov., sp. nov.</title>
        <authorList>
            <person name="Khan H."/>
            <person name="Chung E.J."/>
            <person name="Chung Y.R."/>
        </authorList>
    </citation>
    <scope>NUCLEOTIDE SEQUENCE [LARGE SCALE GENOMIC DNA]</scope>
    <source>
        <strain evidence="9 10">YC6258</strain>
    </source>
</reference>
<proteinExistence type="inferred from homology"/>
<keyword evidence="6 7" id="KW-0472">Membrane</keyword>
<feature type="transmembrane region" description="Helical" evidence="7">
    <location>
        <begin position="214"/>
        <end position="232"/>
    </location>
</feature>
<sequence length="471" mass="53007">MLILPMERTFDITRPPLVTWLLILFNCVIFVWTSIGDSRRLDQIAEAYSRLDILPQELPVYQSYLQQSGRFDSPLLTIKHPEQLSIEDQHQIAVAMLVDADYQPYASQHLPEFVDYDKPILASRSRILSDQVSGLSWNRFGFIPVQISALTVFSHQFLHGGLEHLLGNMIILLLVGMTVEQLLGSVNYLIFYLFSGAVGALFFGLLNWGSPSALVGASGAISGVMGMYVAAYGHRKIRFFYFIGIAFNYFRATALLILPVWIAKELFDLVFSDAPVAYAAHAGGMACGALLVWAGRNSWARVNQQIIENRDDEADYREQLQQALQAVTQADFVRAKKIFWRLAKLHPLSHRVFFQLYHLEKVCPDNKAFHLAASGLFRASLADGQFGVSEQAMLKEYWSLAQPHPQIPATLLSKILVKLLTSGQPALAEKMFAEAVSMKILSDVESNELRRDFARFFAHNNPETAKKYSNP</sequence>
<feature type="domain" description="Peptidase S54 rhomboid" evidence="8">
    <location>
        <begin position="151"/>
        <end position="295"/>
    </location>
</feature>
<evidence type="ECO:0000256" key="1">
    <source>
        <dbReference type="ARBA" id="ARBA00004141"/>
    </source>
</evidence>
<comment type="subcellular location">
    <subcellularLocation>
        <location evidence="1">Membrane</location>
        <topology evidence="1">Multi-pass membrane protein</topology>
    </subcellularLocation>
</comment>
<protein>
    <submittedName>
        <fullName evidence="9">Putative membrane protein</fullName>
    </submittedName>
</protein>
<dbReference type="PANTHER" id="PTHR43731">
    <property type="entry name" value="RHOMBOID PROTEASE"/>
    <property type="match status" value="1"/>
</dbReference>
<dbReference type="KEGG" id="gsn:YC6258_00418"/>
<dbReference type="EMBL" id="CP007142">
    <property type="protein sequence ID" value="AJQ92468.1"/>
    <property type="molecule type" value="Genomic_DNA"/>
</dbReference>
<evidence type="ECO:0000259" key="8">
    <source>
        <dbReference type="Pfam" id="PF01694"/>
    </source>
</evidence>
<keyword evidence="10" id="KW-1185">Reference proteome</keyword>
<dbReference type="Proteomes" id="UP000032266">
    <property type="component" value="Chromosome"/>
</dbReference>
<evidence type="ECO:0000313" key="9">
    <source>
        <dbReference type="EMBL" id="AJQ92468.1"/>
    </source>
</evidence>
<dbReference type="PANTHER" id="PTHR43731:SF14">
    <property type="entry name" value="PRESENILIN-ASSOCIATED RHOMBOID-LIKE PROTEIN, MITOCHONDRIAL"/>
    <property type="match status" value="1"/>
</dbReference>
<feature type="transmembrane region" description="Helical" evidence="7">
    <location>
        <begin position="275"/>
        <end position="294"/>
    </location>
</feature>
<dbReference type="SUPFAM" id="SSF144091">
    <property type="entry name" value="Rhomboid-like"/>
    <property type="match status" value="1"/>
</dbReference>
<feature type="transmembrane region" description="Helical" evidence="7">
    <location>
        <begin position="164"/>
        <end position="183"/>
    </location>
</feature>
<dbReference type="GO" id="GO:0004252">
    <property type="term" value="F:serine-type endopeptidase activity"/>
    <property type="evidence" value="ECO:0007669"/>
    <property type="project" value="InterPro"/>
</dbReference>
<dbReference type="InterPro" id="IPR022764">
    <property type="entry name" value="Peptidase_S54_rhomboid_dom"/>
</dbReference>
<evidence type="ECO:0000256" key="7">
    <source>
        <dbReference type="SAM" id="Phobius"/>
    </source>
</evidence>
<feature type="transmembrane region" description="Helical" evidence="7">
    <location>
        <begin position="239"/>
        <end position="263"/>
    </location>
</feature>
<keyword evidence="5 7" id="KW-1133">Transmembrane helix</keyword>
<accession>A0A0C5VGC4</accession>
<feature type="transmembrane region" description="Helical" evidence="7">
    <location>
        <begin position="190"/>
        <end position="208"/>
    </location>
</feature>
<evidence type="ECO:0000256" key="5">
    <source>
        <dbReference type="ARBA" id="ARBA00022989"/>
    </source>
</evidence>
<dbReference type="AlphaFoldDB" id="A0A0C5VGC4"/>
<dbReference type="Pfam" id="PF01694">
    <property type="entry name" value="Rhomboid"/>
    <property type="match status" value="1"/>
</dbReference>
<dbReference type="InterPro" id="IPR050925">
    <property type="entry name" value="Rhomboid_protease_S54"/>
</dbReference>
<dbReference type="STRING" id="1445510.YC6258_00418"/>
<keyword evidence="3 7" id="KW-0812">Transmembrane</keyword>
<keyword evidence="4" id="KW-0378">Hydrolase</keyword>
<feature type="transmembrane region" description="Helical" evidence="7">
    <location>
        <begin position="17"/>
        <end position="35"/>
    </location>
</feature>
<name>A0A0C5VGC4_9GAMM</name>
<evidence type="ECO:0000256" key="6">
    <source>
        <dbReference type="ARBA" id="ARBA00023136"/>
    </source>
</evidence>
<dbReference type="GO" id="GO:0016020">
    <property type="term" value="C:membrane"/>
    <property type="evidence" value="ECO:0007669"/>
    <property type="project" value="UniProtKB-SubCell"/>
</dbReference>
<dbReference type="InterPro" id="IPR035952">
    <property type="entry name" value="Rhomboid-like_sf"/>
</dbReference>
<dbReference type="HOGENOM" id="CLU_040545_1_0_6"/>
<gene>
    <name evidence="9" type="ORF">YC6258_00418</name>
</gene>
<comment type="similarity">
    <text evidence="2">Belongs to the peptidase S54 family.</text>
</comment>
<evidence type="ECO:0000256" key="3">
    <source>
        <dbReference type="ARBA" id="ARBA00022692"/>
    </source>
</evidence>
<evidence type="ECO:0000256" key="2">
    <source>
        <dbReference type="ARBA" id="ARBA00009045"/>
    </source>
</evidence>
<dbReference type="OrthoDB" id="9814037at2"/>
<organism evidence="9 10">
    <name type="scientific">Gynuella sunshinyii YC6258</name>
    <dbReference type="NCBI Taxonomy" id="1445510"/>
    <lineage>
        <taxon>Bacteria</taxon>
        <taxon>Pseudomonadati</taxon>
        <taxon>Pseudomonadota</taxon>
        <taxon>Gammaproteobacteria</taxon>
        <taxon>Oceanospirillales</taxon>
        <taxon>Saccharospirillaceae</taxon>
        <taxon>Gynuella</taxon>
    </lineage>
</organism>